<evidence type="ECO:0000259" key="3">
    <source>
        <dbReference type="PROSITE" id="PS51186"/>
    </source>
</evidence>
<dbReference type="STRING" id="54914.AV540_20325"/>
<evidence type="ECO:0000313" key="4">
    <source>
        <dbReference type="EMBL" id="GEB35188.1"/>
    </source>
</evidence>
<reference evidence="4 5" key="1">
    <citation type="submission" date="2019-06" db="EMBL/GenBank/DDBJ databases">
        <title>Whole genome shotgun sequence of Brevibacillus parabrevis NBRC 12334.</title>
        <authorList>
            <person name="Hosoyama A."/>
            <person name="Uohara A."/>
            <person name="Ohji S."/>
            <person name="Ichikawa N."/>
        </authorList>
    </citation>
    <scope>NUCLEOTIDE SEQUENCE [LARGE SCALE GENOMIC DNA]</scope>
    <source>
        <strain evidence="4 5">NBRC 12334</strain>
    </source>
</reference>
<proteinExistence type="predicted"/>
<accession>A0A4Y3PUS3</accession>
<keyword evidence="1 4" id="KW-0808">Transferase</keyword>
<dbReference type="AlphaFoldDB" id="A0A4Y3PUS3"/>
<feature type="domain" description="N-acetyltransferase" evidence="3">
    <location>
        <begin position="5"/>
        <end position="166"/>
    </location>
</feature>
<evidence type="ECO:0000256" key="1">
    <source>
        <dbReference type="ARBA" id="ARBA00022679"/>
    </source>
</evidence>
<protein>
    <submittedName>
        <fullName evidence="4">N-acetyltransferase</fullName>
    </submittedName>
</protein>
<dbReference type="PANTHER" id="PTHR43877">
    <property type="entry name" value="AMINOALKYLPHOSPHONATE N-ACETYLTRANSFERASE-RELATED-RELATED"/>
    <property type="match status" value="1"/>
</dbReference>
<dbReference type="Pfam" id="PF00583">
    <property type="entry name" value="Acetyltransf_1"/>
    <property type="match status" value="1"/>
</dbReference>
<dbReference type="Proteomes" id="UP000316882">
    <property type="component" value="Unassembled WGS sequence"/>
</dbReference>
<comment type="caution">
    <text evidence="4">The sequence shown here is derived from an EMBL/GenBank/DDBJ whole genome shotgun (WGS) entry which is preliminary data.</text>
</comment>
<dbReference type="InterPro" id="IPR000182">
    <property type="entry name" value="GNAT_dom"/>
</dbReference>
<dbReference type="PROSITE" id="PS51186">
    <property type="entry name" value="GNAT"/>
    <property type="match status" value="1"/>
</dbReference>
<evidence type="ECO:0000256" key="2">
    <source>
        <dbReference type="ARBA" id="ARBA00023315"/>
    </source>
</evidence>
<dbReference type="Gene3D" id="3.40.630.30">
    <property type="match status" value="1"/>
</dbReference>
<evidence type="ECO:0000313" key="5">
    <source>
        <dbReference type="Proteomes" id="UP000316882"/>
    </source>
</evidence>
<dbReference type="RefSeq" id="WP_122964673.1">
    <property type="nucleotide sequence ID" value="NZ_BJMH01000035.1"/>
</dbReference>
<name>A0A4Y3PUS3_BREPA</name>
<keyword evidence="5" id="KW-1185">Reference proteome</keyword>
<keyword evidence="2" id="KW-0012">Acyltransferase</keyword>
<organism evidence="4 5">
    <name type="scientific">Brevibacillus parabrevis</name>
    <dbReference type="NCBI Taxonomy" id="54914"/>
    <lineage>
        <taxon>Bacteria</taxon>
        <taxon>Bacillati</taxon>
        <taxon>Bacillota</taxon>
        <taxon>Bacilli</taxon>
        <taxon>Bacillales</taxon>
        <taxon>Paenibacillaceae</taxon>
        <taxon>Brevibacillus</taxon>
    </lineage>
</organism>
<dbReference type="EMBL" id="BJMH01000035">
    <property type="protein sequence ID" value="GEB35188.1"/>
    <property type="molecule type" value="Genomic_DNA"/>
</dbReference>
<sequence>MSHDWHIQLATPHDTLAVISLLKQVAQWLKESGIRQWAFLLEGGDDEEIAQAIVDQHTYLVRKGPELIGTFTVAASQTEWDRHIWGEDASENSLYLHRLALRPATMRKGLGADLLTWITQHAANEQKNLRLDCVADNPQLNQFYQRNGFHLLGTTDGHHKWQKSVEPRA</sequence>
<dbReference type="InterPro" id="IPR050832">
    <property type="entry name" value="Bact_Acetyltransf"/>
</dbReference>
<dbReference type="SUPFAM" id="SSF55729">
    <property type="entry name" value="Acyl-CoA N-acyltransferases (Nat)"/>
    <property type="match status" value="1"/>
</dbReference>
<dbReference type="InterPro" id="IPR016181">
    <property type="entry name" value="Acyl_CoA_acyltransferase"/>
</dbReference>
<dbReference type="GO" id="GO:0016747">
    <property type="term" value="F:acyltransferase activity, transferring groups other than amino-acyl groups"/>
    <property type="evidence" value="ECO:0007669"/>
    <property type="project" value="InterPro"/>
</dbReference>
<gene>
    <name evidence="4" type="ORF">BPA01_47680</name>
</gene>